<dbReference type="EC" id="3.5.1.53" evidence="4"/>
<gene>
    <name evidence="4" type="primary">aguB</name>
    <name evidence="4" type="ORF">FSB78_13935</name>
</gene>
<dbReference type="PROSITE" id="PS50263">
    <property type="entry name" value="CN_HYDROLASE"/>
    <property type="match status" value="1"/>
</dbReference>
<dbReference type="EMBL" id="VOQR01000001">
    <property type="protein sequence ID" value="TXC71932.1"/>
    <property type="molecule type" value="Genomic_DNA"/>
</dbReference>
<evidence type="ECO:0000256" key="1">
    <source>
        <dbReference type="ARBA" id="ARBA00022801"/>
    </source>
</evidence>
<dbReference type="OrthoDB" id="9803803at2"/>
<dbReference type="InterPro" id="IPR050345">
    <property type="entry name" value="Aliph_Amidase/BUP"/>
</dbReference>
<dbReference type="PANTHER" id="PTHR43674:SF2">
    <property type="entry name" value="BETA-UREIDOPROPIONASE"/>
    <property type="match status" value="1"/>
</dbReference>
<sequence>MTQITVAAIQAGFTPDIDKNIAHISRLVREAASRGAQVILPPELFEGEYFCRVEDEGLFANAAPVGEHKAVLAMQALAEALKVTIPTSFFEADGPHHYNSLAMIGPDGEIQGVYRKSHIPDGPGYEEKFYFRPGNTGFKVWPHPAGKLGVGVCWDQWYPETARAMMLMGAEVLFYPTAIGSEPHDTSLDTARLWRRAMVGHAVSNVVPVVAANRVGVEHGQTFYGTSFITDERGDILAELGREDEGVITATIDLAIVKRHRAAFGFFRDRRPDLYGRLVQDI</sequence>
<dbReference type="AlphaFoldDB" id="A0A5C6UGM0"/>
<dbReference type="GO" id="GO:0033388">
    <property type="term" value="P:putrescine biosynthetic process from arginine"/>
    <property type="evidence" value="ECO:0007669"/>
    <property type="project" value="TreeGrafter"/>
</dbReference>
<keyword evidence="5" id="KW-1185">Reference proteome</keyword>
<dbReference type="InterPro" id="IPR036526">
    <property type="entry name" value="C-N_Hydrolase_sf"/>
</dbReference>
<dbReference type="GO" id="GO:0050126">
    <property type="term" value="F:N-carbamoylputrescine amidase activity"/>
    <property type="evidence" value="ECO:0007669"/>
    <property type="project" value="UniProtKB-EC"/>
</dbReference>
<protein>
    <submittedName>
        <fullName evidence="4">N-carbamoylputrescine amidase</fullName>
        <ecNumber evidence="4">3.5.1.53</ecNumber>
    </submittedName>
</protein>
<dbReference type="Proteomes" id="UP000321250">
    <property type="component" value="Unassembled WGS sequence"/>
</dbReference>
<proteinExistence type="inferred from homology"/>
<evidence type="ECO:0000259" key="3">
    <source>
        <dbReference type="PROSITE" id="PS50263"/>
    </source>
</evidence>
<dbReference type="CDD" id="cd07573">
    <property type="entry name" value="CPA"/>
    <property type="match status" value="1"/>
</dbReference>
<accession>A0A5C6UGM0</accession>
<dbReference type="RefSeq" id="WP_147083208.1">
    <property type="nucleotide sequence ID" value="NZ_VOQR01000001.1"/>
</dbReference>
<dbReference type="InterPro" id="IPR003010">
    <property type="entry name" value="C-N_Hydrolase"/>
</dbReference>
<evidence type="ECO:0000313" key="4">
    <source>
        <dbReference type="EMBL" id="TXC71932.1"/>
    </source>
</evidence>
<feature type="domain" description="CN hydrolase" evidence="3">
    <location>
        <begin position="4"/>
        <end position="254"/>
    </location>
</feature>
<name>A0A5C6UGM0_9SPHN</name>
<reference evidence="4 5" key="1">
    <citation type="journal article" date="2013" name="Antonie Van Leeuwenhoek">
        <title>Sphingomonas ginsenosidivorax sp. nov., with the ability to transform ginsenosides.</title>
        <authorList>
            <person name="Jin X.F."/>
            <person name="Kim J.K."/>
            <person name="Liu Q.M."/>
            <person name="Kang M.S."/>
            <person name="He D."/>
            <person name="Jin F.X."/>
            <person name="Kim S.C."/>
            <person name="Im W.T."/>
        </authorList>
    </citation>
    <scope>NUCLEOTIDE SEQUENCE [LARGE SCALE GENOMIC DNA]</scope>
    <source>
        <strain evidence="4 5">KHI67</strain>
    </source>
</reference>
<comment type="similarity">
    <text evidence="2">Belongs to the carbon-nitrogen hydrolase superfamily.</text>
</comment>
<evidence type="ECO:0000313" key="5">
    <source>
        <dbReference type="Proteomes" id="UP000321250"/>
    </source>
</evidence>
<dbReference type="NCBIfam" id="TIGR03381">
    <property type="entry name" value="agmatine_aguB"/>
    <property type="match status" value="1"/>
</dbReference>
<comment type="caution">
    <text evidence="4">The sequence shown here is derived from an EMBL/GenBank/DDBJ whole genome shotgun (WGS) entry which is preliminary data.</text>
</comment>
<dbReference type="SUPFAM" id="SSF56317">
    <property type="entry name" value="Carbon-nitrogen hydrolase"/>
    <property type="match status" value="1"/>
</dbReference>
<organism evidence="4 5">
    <name type="scientific">Sphingomonas ginsenosidivorax</name>
    <dbReference type="NCBI Taxonomy" id="862135"/>
    <lineage>
        <taxon>Bacteria</taxon>
        <taxon>Pseudomonadati</taxon>
        <taxon>Pseudomonadota</taxon>
        <taxon>Alphaproteobacteria</taxon>
        <taxon>Sphingomonadales</taxon>
        <taxon>Sphingomonadaceae</taxon>
        <taxon>Sphingomonas</taxon>
    </lineage>
</organism>
<dbReference type="Pfam" id="PF00795">
    <property type="entry name" value="CN_hydrolase"/>
    <property type="match status" value="1"/>
</dbReference>
<evidence type="ECO:0000256" key="2">
    <source>
        <dbReference type="ARBA" id="ARBA00034122"/>
    </source>
</evidence>
<dbReference type="InterPro" id="IPR017755">
    <property type="entry name" value="N-carbamoylputrescine_amidase"/>
</dbReference>
<dbReference type="PANTHER" id="PTHR43674">
    <property type="entry name" value="NITRILASE C965.09-RELATED"/>
    <property type="match status" value="1"/>
</dbReference>
<keyword evidence="1 4" id="KW-0378">Hydrolase</keyword>
<dbReference type="Gene3D" id="3.60.110.10">
    <property type="entry name" value="Carbon-nitrogen hydrolase"/>
    <property type="match status" value="1"/>
</dbReference>